<feature type="domain" description="THIF-type NAD/FAD binding fold" evidence="8">
    <location>
        <begin position="33"/>
        <end position="366"/>
    </location>
</feature>
<evidence type="ECO:0000256" key="3">
    <source>
        <dbReference type="ARBA" id="ARBA00005673"/>
    </source>
</evidence>
<dbReference type="PANTHER" id="PTHR10953">
    <property type="entry name" value="UBIQUITIN-ACTIVATING ENZYME E1"/>
    <property type="match status" value="1"/>
</dbReference>
<evidence type="ECO:0000256" key="1">
    <source>
        <dbReference type="ARBA" id="ARBA00004123"/>
    </source>
</evidence>
<keyword evidence="4" id="KW-0833">Ubl conjugation pathway</keyword>
<dbReference type="PANTHER" id="PTHR10953:SF162">
    <property type="entry name" value="SUMO-ACTIVATING ENZYME SUBUNIT 1"/>
    <property type="match status" value="1"/>
</dbReference>
<comment type="similarity">
    <text evidence="3">Belongs to the ubiquitin-activating E1 family.</text>
</comment>
<keyword evidence="10" id="KW-1185">Reference proteome</keyword>
<dbReference type="CDD" id="cd01492">
    <property type="entry name" value="Aos1_SUMO"/>
    <property type="match status" value="1"/>
</dbReference>
<feature type="region of interest" description="Disordered" evidence="7">
    <location>
        <begin position="1"/>
        <end position="20"/>
    </location>
</feature>
<dbReference type="Gene3D" id="3.40.50.720">
    <property type="entry name" value="NAD(P)-binding Rossmann-like Domain"/>
    <property type="match status" value="1"/>
</dbReference>
<protein>
    <recommendedName>
        <fullName evidence="6">Ubiquitin-like 1-activating enzyme E1A</fullName>
    </recommendedName>
</protein>
<dbReference type="AlphaFoldDB" id="A0A3N4HWD7"/>
<dbReference type="GO" id="GO:0031510">
    <property type="term" value="C:SUMO activating enzyme complex"/>
    <property type="evidence" value="ECO:0007669"/>
    <property type="project" value="TreeGrafter"/>
</dbReference>
<dbReference type="GO" id="GO:0016925">
    <property type="term" value="P:protein sumoylation"/>
    <property type="evidence" value="ECO:0007669"/>
    <property type="project" value="TreeGrafter"/>
</dbReference>
<evidence type="ECO:0000256" key="5">
    <source>
        <dbReference type="ARBA" id="ARBA00023242"/>
    </source>
</evidence>
<dbReference type="Proteomes" id="UP000275078">
    <property type="component" value="Unassembled WGS sequence"/>
</dbReference>
<feature type="region of interest" description="Disordered" evidence="7">
    <location>
        <begin position="366"/>
        <end position="387"/>
    </location>
</feature>
<dbReference type="PRINTS" id="PR01849">
    <property type="entry name" value="UBIQUITINACT"/>
</dbReference>
<name>A0A3N4HWD7_ASCIM</name>
<sequence length="387" mass="42538">MATEAAQPVETAPKESITTNGADAISADEVALYDRQIRLWGMEAQSRMRSSHILLIGLTGLSAEVAKNLVLAGIGSLTIHSTLPVIPTDLSSNFLITADHLGQNRAEASKPAIQALNPRVNVHTNTTPLSDLPNDFYKSFSVVIVTGETSKVLIEINKKTREAGVPFYAAESYGLYGYVFSDLIKREFLIERTKSNIATKLGPETKTRSIVAVKTKREGGEVKEFVTKEEKYEPLEEVLKAKVDSSWRGRKRRTVPLVLPGVKAAWRFRDAEGRVPEWKDQGEFTRLCTEEVEALELPKDMLTAGFISSFLEQMGMEIAPVTAVLGGVLAQDVINVLGKREQPLQNFLVFDGETNAGTILALYPEKEEEETTNGADVSRSDTVVLLD</sequence>
<dbReference type="InterPro" id="IPR045886">
    <property type="entry name" value="ThiF/MoeB/HesA"/>
</dbReference>
<dbReference type="SUPFAM" id="SSF69572">
    <property type="entry name" value="Activating enzymes of the ubiquitin-like proteins"/>
    <property type="match status" value="1"/>
</dbReference>
<keyword evidence="5" id="KW-0539">Nucleus</keyword>
<comment type="pathway">
    <text evidence="2">Protein modification; protein sumoylation.</text>
</comment>
<dbReference type="InterPro" id="IPR000594">
    <property type="entry name" value="ThiF_NAD_FAD-bd"/>
</dbReference>
<accession>A0A3N4HWD7</accession>
<dbReference type="EMBL" id="ML119727">
    <property type="protein sequence ID" value="RPA77416.1"/>
    <property type="molecule type" value="Genomic_DNA"/>
</dbReference>
<evidence type="ECO:0000313" key="10">
    <source>
        <dbReference type="Proteomes" id="UP000275078"/>
    </source>
</evidence>
<comment type="subcellular location">
    <subcellularLocation>
        <location evidence="1">Nucleus</location>
    </subcellularLocation>
</comment>
<evidence type="ECO:0000313" key="9">
    <source>
        <dbReference type="EMBL" id="RPA77416.1"/>
    </source>
</evidence>
<reference evidence="9 10" key="1">
    <citation type="journal article" date="2018" name="Nat. Ecol. Evol.">
        <title>Pezizomycetes genomes reveal the molecular basis of ectomycorrhizal truffle lifestyle.</title>
        <authorList>
            <person name="Murat C."/>
            <person name="Payen T."/>
            <person name="Noel B."/>
            <person name="Kuo A."/>
            <person name="Morin E."/>
            <person name="Chen J."/>
            <person name="Kohler A."/>
            <person name="Krizsan K."/>
            <person name="Balestrini R."/>
            <person name="Da Silva C."/>
            <person name="Montanini B."/>
            <person name="Hainaut M."/>
            <person name="Levati E."/>
            <person name="Barry K.W."/>
            <person name="Belfiori B."/>
            <person name="Cichocki N."/>
            <person name="Clum A."/>
            <person name="Dockter R.B."/>
            <person name="Fauchery L."/>
            <person name="Guy J."/>
            <person name="Iotti M."/>
            <person name="Le Tacon F."/>
            <person name="Lindquist E.A."/>
            <person name="Lipzen A."/>
            <person name="Malagnac F."/>
            <person name="Mello A."/>
            <person name="Molinier V."/>
            <person name="Miyauchi S."/>
            <person name="Poulain J."/>
            <person name="Riccioni C."/>
            <person name="Rubini A."/>
            <person name="Sitrit Y."/>
            <person name="Splivallo R."/>
            <person name="Traeger S."/>
            <person name="Wang M."/>
            <person name="Zifcakova L."/>
            <person name="Wipf D."/>
            <person name="Zambonelli A."/>
            <person name="Paolocci F."/>
            <person name="Nowrousian M."/>
            <person name="Ottonello S."/>
            <person name="Baldrian P."/>
            <person name="Spatafora J.W."/>
            <person name="Henrissat B."/>
            <person name="Nagy L.G."/>
            <person name="Aury J.M."/>
            <person name="Wincker P."/>
            <person name="Grigoriev I.V."/>
            <person name="Bonfante P."/>
            <person name="Martin F.M."/>
        </authorList>
    </citation>
    <scope>NUCLEOTIDE SEQUENCE [LARGE SCALE GENOMIC DNA]</scope>
    <source>
        <strain evidence="9 10">RN42</strain>
    </source>
</reference>
<dbReference type="OrthoDB" id="1708823at2759"/>
<evidence type="ECO:0000256" key="7">
    <source>
        <dbReference type="SAM" id="MobiDB-lite"/>
    </source>
</evidence>
<dbReference type="STRING" id="1160509.A0A3N4HWD7"/>
<dbReference type="Pfam" id="PF00899">
    <property type="entry name" value="ThiF"/>
    <property type="match status" value="1"/>
</dbReference>
<dbReference type="GO" id="GO:0019948">
    <property type="term" value="F:SUMO activating enzyme activity"/>
    <property type="evidence" value="ECO:0007669"/>
    <property type="project" value="TreeGrafter"/>
</dbReference>
<evidence type="ECO:0000259" key="8">
    <source>
        <dbReference type="Pfam" id="PF00899"/>
    </source>
</evidence>
<gene>
    <name evidence="9" type="ORF">BJ508DRAFT_171379</name>
</gene>
<evidence type="ECO:0000256" key="4">
    <source>
        <dbReference type="ARBA" id="ARBA00022786"/>
    </source>
</evidence>
<dbReference type="GO" id="GO:0005737">
    <property type="term" value="C:cytoplasm"/>
    <property type="evidence" value="ECO:0007669"/>
    <property type="project" value="TreeGrafter"/>
</dbReference>
<evidence type="ECO:0000256" key="6">
    <source>
        <dbReference type="ARBA" id="ARBA00044354"/>
    </source>
</evidence>
<organism evidence="9 10">
    <name type="scientific">Ascobolus immersus RN42</name>
    <dbReference type="NCBI Taxonomy" id="1160509"/>
    <lineage>
        <taxon>Eukaryota</taxon>
        <taxon>Fungi</taxon>
        <taxon>Dikarya</taxon>
        <taxon>Ascomycota</taxon>
        <taxon>Pezizomycotina</taxon>
        <taxon>Pezizomycetes</taxon>
        <taxon>Pezizales</taxon>
        <taxon>Ascobolaceae</taxon>
        <taxon>Ascobolus</taxon>
    </lineage>
</organism>
<dbReference type="InterPro" id="IPR000011">
    <property type="entry name" value="UBQ/SUMO-activ_enz_E1-like"/>
</dbReference>
<dbReference type="InterPro" id="IPR035985">
    <property type="entry name" value="Ubiquitin-activating_enz"/>
</dbReference>
<proteinExistence type="inferred from homology"/>
<evidence type="ECO:0000256" key="2">
    <source>
        <dbReference type="ARBA" id="ARBA00004718"/>
    </source>
</evidence>